<keyword evidence="2" id="KW-1185">Reference proteome</keyword>
<sequence length="49" mass="5826">YTSYKFHTFSDFSIDIPRASNNNQHELDNNRHKKILTALNEYKNNPNKS</sequence>
<dbReference type="EMBL" id="CAJVPU010039818">
    <property type="protein sequence ID" value="CAG8737936.1"/>
    <property type="molecule type" value="Genomic_DNA"/>
</dbReference>
<organism evidence="1 2">
    <name type="scientific">Dentiscutata heterogama</name>
    <dbReference type="NCBI Taxonomy" id="1316150"/>
    <lineage>
        <taxon>Eukaryota</taxon>
        <taxon>Fungi</taxon>
        <taxon>Fungi incertae sedis</taxon>
        <taxon>Mucoromycota</taxon>
        <taxon>Glomeromycotina</taxon>
        <taxon>Glomeromycetes</taxon>
        <taxon>Diversisporales</taxon>
        <taxon>Gigasporaceae</taxon>
        <taxon>Dentiscutata</taxon>
    </lineage>
</organism>
<comment type="caution">
    <text evidence="1">The sequence shown here is derived from an EMBL/GenBank/DDBJ whole genome shotgun (WGS) entry which is preliminary data.</text>
</comment>
<name>A0ACA9Q899_9GLOM</name>
<feature type="non-terminal residue" evidence="1">
    <location>
        <position position="49"/>
    </location>
</feature>
<evidence type="ECO:0000313" key="2">
    <source>
        <dbReference type="Proteomes" id="UP000789702"/>
    </source>
</evidence>
<accession>A0ACA9Q899</accession>
<protein>
    <submittedName>
        <fullName evidence="1">16599_t:CDS:1</fullName>
    </submittedName>
</protein>
<proteinExistence type="predicted"/>
<gene>
    <name evidence="1" type="ORF">DHETER_LOCUS13863</name>
</gene>
<reference evidence="1" key="1">
    <citation type="submission" date="2021-06" db="EMBL/GenBank/DDBJ databases">
        <authorList>
            <person name="Kallberg Y."/>
            <person name="Tangrot J."/>
            <person name="Rosling A."/>
        </authorList>
    </citation>
    <scope>NUCLEOTIDE SEQUENCE</scope>
    <source>
        <strain evidence="1">IL203A</strain>
    </source>
</reference>
<evidence type="ECO:0000313" key="1">
    <source>
        <dbReference type="EMBL" id="CAG8737936.1"/>
    </source>
</evidence>
<dbReference type="Proteomes" id="UP000789702">
    <property type="component" value="Unassembled WGS sequence"/>
</dbReference>
<feature type="non-terminal residue" evidence="1">
    <location>
        <position position="1"/>
    </location>
</feature>